<accession>A0A5B0HCS9</accession>
<keyword evidence="3" id="KW-1185">Reference proteome</keyword>
<evidence type="ECO:0000313" key="3">
    <source>
        <dbReference type="Proteomes" id="UP000325273"/>
    </source>
</evidence>
<comment type="caution">
    <text evidence="2">The sequence shown here is derived from an EMBL/GenBank/DDBJ whole genome shotgun (WGS) entry which is preliminary data.</text>
</comment>
<evidence type="ECO:0008006" key="4">
    <source>
        <dbReference type="Google" id="ProtNLM"/>
    </source>
</evidence>
<name>A0A5B0HCS9_9BURK</name>
<dbReference type="EMBL" id="VTUZ01000005">
    <property type="protein sequence ID" value="KAA1013007.1"/>
    <property type="molecule type" value="Genomic_DNA"/>
</dbReference>
<protein>
    <recommendedName>
        <fullName evidence="4">DNA cytosine methyltransferase</fullName>
    </recommendedName>
</protein>
<reference evidence="2 3" key="1">
    <citation type="submission" date="2019-08" db="EMBL/GenBank/DDBJ databases">
        <title>Paraburkholderia sp. DCY113.</title>
        <authorList>
            <person name="Kang J."/>
        </authorList>
    </citation>
    <scope>NUCLEOTIDE SEQUENCE [LARGE SCALE GENOMIC DNA]</scope>
    <source>
        <strain evidence="2 3">DCY113</strain>
    </source>
</reference>
<evidence type="ECO:0000313" key="2">
    <source>
        <dbReference type="EMBL" id="KAA1013007.1"/>
    </source>
</evidence>
<evidence type="ECO:0000256" key="1">
    <source>
        <dbReference type="SAM" id="MobiDB-lite"/>
    </source>
</evidence>
<feature type="compositionally biased region" description="Basic and acidic residues" evidence="1">
    <location>
        <begin position="153"/>
        <end position="173"/>
    </location>
</feature>
<dbReference type="Proteomes" id="UP000325273">
    <property type="component" value="Unassembled WGS sequence"/>
</dbReference>
<sequence>MAQPWRDAGYRCICFDVQHVGRLVRDGVMFVHWDALLGLPAIPPDSLVEFVFAFPPCTHLAVSGARWFQGKGLRSLAQSIEMFASAAEFCESMGAPYGIENPVSTISTYWRKPDHAFHPYDFTEFELADNYTKKTCLWTGNGFVMPAPNRAAGLEKPDNRIHAAPPSDDRGDIRSATPLGFARAVFNANGRQLNQEAA</sequence>
<proteinExistence type="predicted"/>
<dbReference type="AlphaFoldDB" id="A0A5B0HCS9"/>
<gene>
    <name evidence="2" type="ORF">FVF58_09460</name>
</gene>
<feature type="region of interest" description="Disordered" evidence="1">
    <location>
        <begin position="150"/>
        <end position="173"/>
    </location>
</feature>
<organism evidence="2 3">
    <name type="scientific">Paraburkholderia panacisoli</name>
    <dbReference type="NCBI Taxonomy" id="2603818"/>
    <lineage>
        <taxon>Bacteria</taxon>
        <taxon>Pseudomonadati</taxon>
        <taxon>Pseudomonadota</taxon>
        <taxon>Betaproteobacteria</taxon>
        <taxon>Burkholderiales</taxon>
        <taxon>Burkholderiaceae</taxon>
        <taxon>Paraburkholderia</taxon>
    </lineage>
</organism>
<dbReference type="RefSeq" id="WP_149669637.1">
    <property type="nucleotide sequence ID" value="NZ_VTUZ01000005.1"/>
</dbReference>